<gene>
    <name evidence="2" type="primary">tetM_3</name>
    <name evidence="2" type="ORF">ERS852406_02929</name>
</gene>
<dbReference type="PANTHER" id="PTHR43556:SF2">
    <property type="entry name" value="PEPTIDE CHAIN RELEASE FACTOR RF3"/>
    <property type="match status" value="1"/>
</dbReference>
<dbReference type="Proteomes" id="UP000095706">
    <property type="component" value="Unassembled WGS sequence"/>
</dbReference>
<accession>A0A174I4N3</accession>
<dbReference type="Gene3D" id="3.40.50.300">
    <property type="entry name" value="P-loop containing nucleotide triphosphate hydrolases"/>
    <property type="match status" value="1"/>
</dbReference>
<name>A0A174I4N3_9FIRM</name>
<dbReference type="InterPro" id="IPR004548">
    <property type="entry name" value="PrfC"/>
</dbReference>
<dbReference type="PANTHER" id="PTHR43556">
    <property type="entry name" value="PEPTIDE CHAIN RELEASE FACTOR RF3"/>
    <property type="match status" value="1"/>
</dbReference>
<feature type="domain" description="Tr-type G" evidence="1">
    <location>
        <begin position="16"/>
        <end position="58"/>
    </location>
</feature>
<organism evidence="2 3">
    <name type="scientific">Fusicatenibacter saccharivorans</name>
    <dbReference type="NCBI Taxonomy" id="1150298"/>
    <lineage>
        <taxon>Bacteria</taxon>
        <taxon>Bacillati</taxon>
        <taxon>Bacillota</taxon>
        <taxon>Clostridia</taxon>
        <taxon>Lachnospirales</taxon>
        <taxon>Lachnospiraceae</taxon>
        <taxon>Fusicatenibacter</taxon>
    </lineage>
</organism>
<dbReference type="GO" id="GO:0016150">
    <property type="term" value="F:translation release factor activity, codon nonspecific"/>
    <property type="evidence" value="ECO:0007669"/>
    <property type="project" value="TreeGrafter"/>
</dbReference>
<proteinExistence type="predicted"/>
<evidence type="ECO:0000313" key="2">
    <source>
        <dbReference type="EMBL" id="CUO82114.1"/>
    </source>
</evidence>
<evidence type="ECO:0000259" key="1">
    <source>
        <dbReference type="Pfam" id="PF00009"/>
    </source>
</evidence>
<dbReference type="GO" id="GO:0005525">
    <property type="term" value="F:GTP binding"/>
    <property type="evidence" value="ECO:0007669"/>
    <property type="project" value="InterPro"/>
</dbReference>
<dbReference type="InterPro" id="IPR000795">
    <property type="entry name" value="T_Tr_GTP-bd_dom"/>
</dbReference>
<sequence length="101" mass="11461">MLLTPGFHMEQTKKLALGILAHVDAGKTTLAEGILYQTGQIRKAGRVDHKDAFLDNEELHIGTRPHYTSICRPRLHRFMITAWRSLSIGRKKHSLPIFAKC</sequence>
<reference evidence="2 3" key="1">
    <citation type="submission" date="2015-09" db="EMBL/GenBank/DDBJ databases">
        <authorList>
            <consortium name="Pathogen Informatics"/>
        </authorList>
    </citation>
    <scope>NUCLEOTIDE SEQUENCE [LARGE SCALE GENOMIC DNA]</scope>
    <source>
        <strain evidence="2 3">2789STDY5608849</strain>
    </source>
</reference>
<dbReference type="GO" id="GO:0003924">
    <property type="term" value="F:GTPase activity"/>
    <property type="evidence" value="ECO:0007669"/>
    <property type="project" value="InterPro"/>
</dbReference>
<dbReference type="InterPro" id="IPR027417">
    <property type="entry name" value="P-loop_NTPase"/>
</dbReference>
<dbReference type="SUPFAM" id="SSF52540">
    <property type="entry name" value="P-loop containing nucleoside triphosphate hydrolases"/>
    <property type="match status" value="1"/>
</dbReference>
<dbReference type="AlphaFoldDB" id="A0A174I4N3"/>
<dbReference type="GO" id="GO:0005829">
    <property type="term" value="C:cytosol"/>
    <property type="evidence" value="ECO:0007669"/>
    <property type="project" value="TreeGrafter"/>
</dbReference>
<evidence type="ECO:0000313" key="3">
    <source>
        <dbReference type="Proteomes" id="UP000095706"/>
    </source>
</evidence>
<protein>
    <submittedName>
        <fullName evidence="2">Tetracycline resistance protein tetM</fullName>
    </submittedName>
</protein>
<dbReference type="Pfam" id="PF00009">
    <property type="entry name" value="GTP_EFTU"/>
    <property type="match status" value="1"/>
</dbReference>
<dbReference type="EMBL" id="CYYV01000016">
    <property type="protein sequence ID" value="CUO82114.1"/>
    <property type="molecule type" value="Genomic_DNA"/>
</dbReference>